<proteinExistence type="predicted"/>
<dbReference type="AlphaFoldDB" id="A0A1Y3ERH6"/>
<evidence type="ECO:0000256" key="4">
    <source>
        <dbReference type="ARBA" id="ARBA00022679"/>
    </source>
</evidence>
<protein>
    <recommendedName>
        <fullName evidence="7">N(6)-adenine-specific DNA methyltransferase 2</fullName>
    </recommendedName>
</protein>
<dbReference type="InterPro" id="IPR019369">
    <property type="entry name" value="Efm5/EEF1AKMT1"/>
</dbReference>
<organism evidence="5 6">
    <name type="scientific">Trichinella nativa</name>
    <dbReference type="NCBI Taxonomy" id="6335"/>
    <lineage>
        <taxon>Eukaryota</taxon>
        <taxon>Metazoa</taxon>
        <taxon>Ecdysozoa</taxon>
        <taxon>Nematoda</taxon>
        <taxon>Enoplea</taxon>
        <taxon>Dorylaimia</taxon>
        <taxon>Trichinellida</taxon>
        <taxon>Trichinellidae</taxon>
        <taxon>Trichinella</taxon>
    </lineage>
</organism>
<evidence type="ECO:0000313" key="6">
    <source>
        <dbReference type="Proteomes" id="UP000243006"/>
    </source>
</evidence>
<evidence type="ECO:0000313" key="5">
    <source>
        <dbReference type="EMBL" id="OUC46367.1"/>
    </source>
</evidence>
<reference evidence="5 6" key="1">
    <citation type="submission" date="2015-04" db="EMBL/GenBank/DDBJ databases">
        <title>Draft genome of the roundworm Trichinella nativa.</title>
        <authorList>
            <person name="Mitreva M."/>
        </authorList>
    </citation>
    <scope>NUCLEOTIDE SEQUENCE [LARGE SCALE GENOMIC DNA]</scope>
    <source>
        <strain evidence="5 6">ISS45</strain>
    </source>
</reference>
<dbReference type="EMBL" id="LVZM01006988">
    <property type="protein sequence ID" value="OUC46367.1"/>
    <property type="molecule type" value="Genomic_DNA"/>
</dbReference>
<keyword evidence="2" id="KW-0963">Cytoplasm</keyword>
<evidence type="ECO:0000256" key="3">
    <source>
        <dbReference type="ARBA" id="ARBA00022603"/>
    </source>
</evidence>
<keyword evidence="3" id="KW-0489">Methyltransferase</keyword>
<dbReference type="GO" id="GO:0016279">
    <property type="term" value="F:protein-lysine N-methyltransferase activity"/>
    <property type="evidence" value="ECO:0007669"/>
    <property type="project" value="InterPro"/>
</dbReference>
<keyword evidence="4" id="KW-0808">Transferase</keyword>
<sequence length="239" mass="27022">MSSDDEICLSEEAIQCLNAINFAKALDSETSENWQLSQFWYDENTSIVLAKECLSALKNTNLNVGCLCSPSVYDKLVEICPEKEGQFLLFEFDKRFKQHNRNFIFYDYQSPETVSCKFANSCAIVLADPPFLSEECLSKVVAMAKFLSTGKIIVSTGIIMESYLSNLLPNVSKCNFTPQHERKLGNEFGCFVNYETVYLNTVRDVCSFETTVPSEHRKVQQLLFSAVQKALTGKCKQNV</sequence>
<dbReference type="PANTHER" id="PTHR13200:SF0">
    <property type="entry name" value="EEF1A LYSINE METHYLTRANSFERASE 1"/>
    <property type="match status" value="1"/>
</dbReference>
<gene>
    <name evidence="5" type="ORF">D917_07769</name>
</gene>
<dbReference type="Proteomes" id="UP000243006">
    <property type="component" value="Unassembled WGS sequence"/>
</dbReference>
<name>A0A1Y3ERH6_9BILA</name>
<comment type="caution">
    <text evidence="5">The sequence shown here is derived from an EMBL/GenBank/DDBJ whole genome shotgun (WGS) entry which is preliminary data.</text>
</comment>
<evidence type="ECO:0008006" key="7">
    <source>
        <dbReference type="Google" id="ProtNLM"/>
    </source>
</evidence>
<dbReference type="PANTHER" id="PTHR13200">
    <property type="entry name" value="EEF1A LYSINE METHYLTRANSFERASE 1"/>
    <property type="match status" value="1"/>
</dbReference>
<dbReference type="GO" id="GO:0032259">
    <property type="term" value="P:methylation"/>
    <property type="evidence" value="ECO:0007669"/>
    <property type="project" value="UniProtKB-KW"/>
</dbReference>
<dbReference type="Pfam" id="PF10237">
    <property type="entry name" value="N6-adenineMlase"/>
    <property type="match status" value="1"/>
</dbReference>
<comment type="subcellular location">
    <subcellularLocation>
        <location evidence="1">Cytoplasm</location>
    </subcellularLocation>
</comment>
<evidence type="ECO:0000256" key="2">
    <source>
        <dbReference type="ARBA" id="ARBA00022490"/>
    </source>
</evidence>
<dbReference type="InterPro" id="IPR041370">
    <property type="entry name" value="Mlase_EEF1AKMT1/ZCCHC4"/>
</dbReference>
<accession>A0A1Y3ERH6</accession>
<dbReference type="GO" id="GO:0005737">
    <property type="term" value="C:cytoplasm"/>
    <property type="evidence" value="ECO:0007669"/>
    <property type="project" value="UniProtKB-SubCell"/>
</dbReference>
<evidence type="ECO:0000256" key="1">
    <source>
        <dbReference type="ARBA" id="ARBA00004496"/>
    </source>
</evidence>